<dbReference type="SUPFAM" id="SSF50978">
    <property type="entry name" value="WD40 repeat-like"/>
    <property type="match status" value="1"/>
</dbReference>
<evidence type="ECO:0000256" key="5">
    <source>
        <dbReference type="SAM" id="MobiDB-lite"/>
    </source>
</evidence>
<gene>
    <name evidence="6" type="ORF">M427DRAFT_134123</name>
</gene>
<dbReference type="InterPro" id="IPR052489">
    <property type="entry name" value="LRWD1"/>
</dbReference>
<dbReference type="GO" id="GO:0005664">
    <property type="term" value="C:nuclear origin of replication recognition complex"/>
    <property type="evidence" value="ECO:0007669"/>
    <property type="project" value="TreeGrafter"/>
</dbReference>
<evidence type="ECO:0000256" key="1">
    <source>
        <dbReference type="ARBA" id="ARBA00004286"/>
    </source>
</evidence>
<accession>A0A139AI83</accession>
<dbReference type="PROSITE" id="PS50082">
    <property type="entry name" value="WD_REPEATS_2"/>
    <property type="match status" value="1"/>
</dbReference>
<dbReference type="InterPro" id="IPR015943">
    <property type="entry name" value="WD40/YVTN_repeat-like_dom_sf"/>
</dbReference>
<feature type="repeat" description="WD" evidence="4">
    <location>
        <begin position="306"/>
        <end position="338"/>
    </location>
</feature>
<dbReference type="GO" id="GO:0071169">
    <property type="term" value="P:establishment of protein localization to chromatin"/>
    <property type="evidence" value="ECO:0007669"/>
    <property type="project" value="TreeGrafter"/>
</dbReference>
<evidence type="ECO:0000313" key="7">
    <source>
        <dbReference type="Proteomes" id="UP000070544"/>
    </source>
</evidence>
<dbReference type="InterPro" id="IPR001680">
    <property type="entry name" value="WD40_rpt"/>
</dbReference>
<evidence type="ECO:0000256" key="4">
    <source>
        <dbReference type="PROSITE-ProRule" id="PRU00221"/>
    </source>
</evidence>
<evidence type="ECO:0000256" key="2">
    <source>
        <dbReference type="ARBA" id="ARBA00022454"/>
    </source>
</evidence>
<evidence type="ECO:0000313" key="6">
    <source>
        <dbReference type="EMBL" id="KXS16521.1"/>
    </source>
</evidence>
<reference evidence="6 7" key="1">
    <citation type="journal article" date="2015" name="Genome Biol. Evol.">
        <title>Phylogenomic analyses indicate that early fungi evolved digesting cell walls of algal ancestors of land plants.</title>
        <authorList>
            <person name="Chang Y."/>
            <person name="Wang S."/>
            <person name="Sekimoto S."/>
            <person name="Aerts A.L."/>
            <person name="Choi C."/>
            <person name="Clum A."/>
            <person name="LaButti K.M."/>
            <person name="Lindquist E.A."/>
            <person name="Yee Ngan C."/>
            <person name="Ohm R.A."/>
            <person name="Salamov A.A."/>
            <person name="Grigoriev I.V."/>
            <person name="Spatafora J.W."/>
            <person name="Berbee M.L."/>
        </authorList>
    </citation>
    <scope>NUCLEOTIDE SEQUENCE [LARGE SCALE GENOMIC DNA]</scope>
    <source>
        <strain evidence="6 7">JEL478</strain>
    </source>
</reference>
<organism evidence="6 7">
    <name type="scientific">Gonapodya prolifera (strain JEL478)</name>
    <name type="common">Monoblepharis prolifera</name>
    <dbReference type="NCBI Taxonomy" id="1344416"/>
    <lineage>
        <taxon>Eukaryota</taxon>
        <taxon>Fungi</taxon>
        <taxon>Fungi incertae sedis</taxon>
        <taxon>Chytridiomycota</taxon>
        <taxon>Chytridiomycota incertae sedis</taxon>
        <taxon>Monoblepharidomycetes</taxon>
        <taxon>Monoblepharidales</taxon>
        <taxon>Gonapodyaceae</taxon>
        <taxon>Gonapodya</taxon>
    </lineage>
</organism>
<feature type="region of interest" description="Disordered" evidence="5">
    <location>
        <begin position="255"/>
        <end position="278"/>
    </location>
</feature>
<evidence type="ECO:0000256" key="3">
    <source>
        <dbReference type="ARBA" id="ARBA00022614"/>
    </source>
</evidence>
<sequence>MPDPATSHRRSTRTSSRNAKIEVNPKSQRQRELERRSHQAESARSQRKRAGLSSGGSSDGSEEGESNSETGDYRQPKRARAEGKNVPRSVDVIKEVKSQSSRQSVVSKSPQVNSNKKGRPRTKPRQNDAPASEAVDVKKHDLRKPIAQPSIDISDNFHSFRLTHIIRPHSDPDLGPDDVGSESYAVRFAPPAEDEVIDGVDTVSHLCASAGSNRIAFIDCRRGLVRAAFSHRDFPENYLCIAWTVIEEAIMLPTAPGEEEGEGGEGLRSPGPSNTVRKPRRLLAAGGETGTLYILDDTSAECVEAVEGHAEPVRQVEWSRADPRWLFSCGNDVTVRWWTFGTEGDGLRCLATFNPPDTIFADICSLALLPPTATLPRRCAPRPSSSTSPTPEPILAGDHAGHIFLFRPDLLARTALAEDKKAKGKGRSKGVRGTAEFWSEWHAMVQDVALVGSVEGLPGKTVIASRDAQYLGTVMWDLASLGQMEPRVLGVLKWDRQERTLEAQRMRIVGIAGEGDRHGRPCLVTGASTSGDLQCFDLANAVSAVGTGGGSWQKGDDVAEPDQILAHFQQKEPLLCLDVSSCGTYLVAGGKGNAVYVWTGPL</sequence>
<dbReference type="STRING" id="1344416.A0A139AI83"/>
<dbReference type="OMA" id="CCEFEPV"/>
<keyword evidence="4" id="KW-0853">WD repeat</keyword>
<dbReference type="PANTHER" id="PTHR24370:SF10">
    <property type="entry name" value="LEUCINE-RICH REPEAT AND WD REPEAT-CONTAINING PROTEIN 1"/>
    <property type="match status" value="1"/>
</dbReference>
<dbReference type="OrthoDB" id="7318948at2759"/>
<protein>
    <recommendedName>
        <fullName evidence="8">WD40 repeat-like protein</fullName>
    </recommendedName>
</protein>
<dbReference type="Proteomes" id="UP000070544">
    <property type="component" value="Unassembled WGS sequence"/>
</dbReference>
<dbReference type="Pfam" id="PF00400">
    <property type="entry name" value="WD40"/>
    <property type="match status" value="1"/>
</dbReference>
<dbReference type="GO" id="GO:0006325">
    <property type="term" value="P:chromatin organization"/>
    <property type="evidence" value="ECO:0007669"/>
    <property type="project" value="TreeGrafter"/>
</dbReference>
<feature type="compositionally biased region" description="Basic and acidic residues" evidence="5">
    <location>
        <begin position="29"/>
        <end position="41"/>
    </location>
</feature>
<feature type="region of interest" description="Disordered" evidence="5">
    <location>
        <begin position="1"/>
        <end position="137"/>
    </location>
</feature>
<dbReference type="Gene3D" id="2.130.10.10">
    <property type="entry name" value="YVTN repeat-like/Quinoprotein amine dehydrogenase"/>
    <property type="match status" value="1"/>
</dbReference>
<name>A0A139AI83_GONPJ</name>
<dbReference type="AlphaFoldDB" id="A0A139AI83"/>
<dbReference type="EMBL" id="KQ965752">
    <property type="protein sequence ID" value="KXS16521.1"/>
    <property type="molecule type" value="Genomic_DNA"/>
</dbReference>
<feature type="compositionally biased region" description="Low complexity" evidence="5">
    <location>
        <begin position="98"/>
        <end position="112"/>
    </location>
</feature>
<dbReference type="InterPro" id="IPR036322">
    <property type="entry name" value="WD40_repeat_dom_sf"/>
</dbReference>
<keyword evidence="7" id="KW-1185">Reference proteome</keyword>
<evidence type="ECO:0008006" key="8">
    <source>
        <dbReference type="Google" id="ProtNLM"/>
    </source>
</evidence>
<keyword evidence="3" id="KW-0433">Leucine-rich repeat</keyword>
<dbReference type="SMART" id="SM00320">
    <property type="entry name" value="WD40"/>
    <property type="match status" value="2"/>
</dbReference>
<comment type="subcellular location">
    <subcellularLocation>
        <location evidence="1">Chromosome</location>
    </subcellularLocation>
</comment>
<feature type="compositionally biased region" description="Basic and acidic residues" evidence="5">
    <location>
        <begin position="71"/>
        <end position="97"/>
    </location>
</feature>
<keyword evidence="2" id="KW-0158">Chromosome</keyword>
<dbReference type="GO" id="GO:0003682">
    <property type="term" value="F:chromatin binding"/>
    <property type="evidence" value="ECO:0007669"/>
    <property type="project" value="TreeGrafter"/>
</dbReference>
<dbReference type="PANTHER" id="PTHR24370">
    <property type="entry name" value="OPTICIN"/>
    <property type="match status" value="1"/>
</dbReference>
<proteinExistence type="predicted"/>